<gene>
    <name evidence="2" type="ORF">TWF696_009315</name>
</gene>
<organism evidence="2 3">
    <name type="scientific">Orbilia brochopaga</name>
    <dbReference type="NCBI Taxonomy" id="3140254"/>
    <lineage>
        <taxon>Eukaryota</taxon>
        <taxon>Fungi</taxon>
        <taxon>Dikarya</taxon>
        <taxon>Ascomycota</taxon>
        <taxon>Pezizomycotina</taxon>
        <taxon>Orbiliomycetes</taxon>
        <taxon>Orbiliales</taxon>
        <taxon>Orbiliaceae</taxon>
        <taxon>Orbilia</taxon>
    </lineage>
</organism>
<proteinExistence type="predicted"/>
<dbReference type="EMBL" id="JAVHNQ010000008">
    <property type="protein sequence ID" value="KAK6341003.1"/>
    <property type="molecule type" value="Genomic_DNA"/>
</dbReference>
<reference evidence="2 3" key="1">
    <citation type="submission" date="2019-10" db="EMBL/GenBank/DDBJ databases">
        <authorList>
            <person name="Palmer J.M."/>
        </authorList>
    </citation>
    <scope>NUCLEOTIDE SEQUENCE [LARGE SCALE GENOMIC DNA]</scope>
    <source>
        <strain evidence="2 3">TWF696</strain>
    </source>
</reference>
<sequence>MGRSNMQWTPQADQKLLLAIIAASPSPVDIAKVALLTGWTKNNISWHLYTLKKDAAKLRANLEGGETSVSTTSKKRSSPSEDTSPSKKKRTAKGGKKKNLKFEDTSDEEPMTPKTWDSDDDGTPSLRDETDNEEETGPSSIEPETPPTKIMPRRGVKLEPGDYAKMINAYDSEDEFFDE</sequence>
<evidence type="ECO:0000313" key="2">
    <source>
        <dbReference type="EMBL" id="KAK6341003.1"/>
    </source>
</evidence>
<evidence type="ECO:0000256" key="1">
    <source>
        <dbReference type="SAM" id="MobiDB-lite"/>
    </source>
</evidence>
<evidence type="ECO:0000313" key="3">
    <source>
        <dbReference type="Proteomes" id="UP001375240"/>
    </source>
</evidence>
<keyword evidence="3" id="KW-1185">Reference proteome</keyword>
<name>A0AAV9UEP4_9PEZI</name>
<comment type="caution">
    <text evidence="2">The sequence shown here is derived from an EMBL/GenBank/DDBJ whole genome shotgun (WGS) entry which is preliminary data.</text>
</comment>
<dbReference type="AlphaFoldDB" id="A0AAV9UEP4"/>
<feature type="region of interest" description="Disordered" evidence="1">
    <location>
        <begin position="62"/>
        <end position="157"/>
    </location>
</feature>
<accession>A0AAV9UEP4</accession>
<protein>
    <submittedName>
        <fullName evidence="2">Uncharacterized protein</fullName>
    </submittedName>
</protein>
<dbReference type="Proteomes" id="UP001375240">
    <property type="component" value="Unassembled WGS sequence"/>
</dbReference>
<feature type="compositionally biased region" description="Basic residues" evidence="1">
    <location>
        <begin position="86"/>
        <end position="99"/>
    </location>
</feature>